<keyword evidence="6 8" id="KW-1133">Transmembrane helix</keyword>
<evidence type="ECO:0000256" key="4">
    <source>
        <dbReference type="ARBA" id="ARBA00022519"/>
    </source>
</evidence>
<keyword evidence="5 8" id="KW-0812">Transmembrane</keyword>
<gene>
    <name evidence="9" type="ORF">BDV95DRAFT_626108</name>
</gene>
<evidence type="ECO:0000256" key="6">
    <source>
        <dbReference type="ARBA" id="ARBA00022989"/>
    </source>
</evidence>
<proteinExistence type="predicted"/>
<feature type="transmembrane region" description="Helical" evidence="8">
    <location>
        <begin position="42"/>
        <end position="62"/>
    </location>
</feature>
<dbReference type="PANTHER" id="PTHR30574">
    <property type="entry name" value="INNER MEMBRANE PROTEIN YEDE"/>
    <property type="match status" value="1"/>
</dbReference>
<reference evidence="9 10" key="1">
    <citation type="submission" date="2020-01" db="EMBL/GenBank/DDBJ databases">
        <authorList>
            <consortium name="DOE Joint Genome Institute"/>
            <person name="Haridas S."/>
            <person name="Albert R."/>
            <person name="Binder M."/>
            <person name="Bloem J."/>
            <person name="Labutti K."/>
            <person name="Salamov A."/>
            <person name="Andreopoulos B."/>
            <person name="Baker S.E."/>
            <person name="Barry K."/>
            <person name="Bills G."/>
            <person name="Bluhm B.H."/>
            <person name="Cannon C."/>
            <person name="Castanera R."/>
            <person name="Culley D.E."/>
            <person name="Daum C."/>
            <person name="Ezra D."/>
            <person name="Gonzalez J.B."/>
            <person name="Henrissat B."/>
            <person name="Kuo A."/>
            <person name="Liang C."/>
            <person name="Lipzen A."/>
            <person name="Lutzoni F."/>
            <person name="Magnuson J."/>
            <person name="Mondo S."/>
            <person name="Nolan M."/>
            <person name="Ohm R."/>
            <person name="Pangilinan J."/>
            <person name="Park H.-J.H."/>
            <person name="Ramirez L."/>
            <person name="Alfaro M."/>
            <person name="Sun H."/>
            <person name="Tritt A."/>
            <person name="Yoshinaga Y."/>
            <person name="Zwiers L.-H.L."/>
            <person name="Turgeon B.G."/>
            <person name="Goodwin S.B."/>
            <person name="Spatafora J.W."/>
            <person name="Crous P.W."/>
            <person name="Grigoriev I.V."/>
        </authorList>
    </citation>
    <scope>NUCLEOTIDE SEQUENCE [LARGE SCALE GENOMIC DNA]</scope>
    <source>
        <strain evidence="9 10">CBS 611.86</strain>
    </source>
</reference>
<dbReference type="OrthoDB" id="10254418at2759"/>
<protein>
    <submittedName>
        <fullName evidence="9">Uncharacterized protein</fullName>
    </submittedName>
</protein>
<dbReference type="GO" id="GO:0005886">
    <property type="term" value="C:plasma membrane"/>
    <property type="evidence" value="ECO:0007669"/>
    <property type="project" value="UniProtKB-SubCell"/>
</dbReference>
<evidence type="ECO:0000256" key="1">
    <source>
        <dbReference type="ARBA" id="ARBA00004429"/>
    </source>
</evidence>
<keyword evidence="4" id="KW-0997">Cell inner membrane</keyword>
<sequence>MDLTTSLVSGTTFGAALAASGMWDPSTIISQLRLTDLHMLKVFLTASSASALLMHILSHTNSVPKKPRTPSTLGTRLPYDGNIIGGVLLGFGMALTGACPGTVLVQLVTATQPGMYSFSGGLAGGILYAALGSSLRRGASCATPKQQQALWLDQKFGVSADVALLVYEAICVVVVGAAMMLGPLPPAPAAEQSPFLPPIVGGLAIGAAQLVSLILRGVPVGVSTAYEDVGAKVCTLFQARGKSAKNVLMPTPAMAFAGGVMLGAAALVRVVPKFAVAATAIGMDISPTRAVVGGLVMVFGARLAGGCTSGHGLSGMSMLATSSVVTVASMFAGGMGLASVLP</sequence>
<evidence type="ECO:0000313" key="9">
    <source>
        <dbReference type="EMBL" id="KAF2875553.1"/>
    </source>
</evidence>
<feature type="transmembrane region" description="Helical" evidence="8">
    <location>
        <begin position="195"/>
        <end position="215"/>
    </location>
</feature>
<feature type="transmembrane region" description="Helical" evidence="8">
    <location>
        <begin position="317"/>
        <end position="341"/>
    </location>
</feature>
<feature type="transmembrane region" description="Helical" evidence="8">
    <location>
        <begin position="83"/>
        <end position="108"/>
    </location>
</feature>
<evidence type="ECO:0000256" key="8">
    <source>
        <dbReference type="SAM" id="Phobius"/>
    </source>
</evidence>
<dbReference type="InterPro" id="IPR007272">
    <property type="entry name" value="Sulf_transp_TsuA/YedE"/>
</dbReference>
<accession>A0A7C8IG59</accession>
<comment type="subcellular location">
    <subcellularLocation>
        <location evidence="1">Cell inner membrane</location>
        <topology evidence="1">Multi-pass membrane protein</topology>
    </subcellularLocation>
</comment>
<dbReference type="PANTHER" id="PTHR30574:SF1">
    <property type="entry name" value="SULPHUR TRANSPORT DOMAIN-CONTAINING PROTEIN"/>
    <property type="match status" value="1"/>
</dbReference>
<dbReference type="AlphaFoldDB" id="A0A7C8IG59"/>
<keyword evidence="10" id="KW-1185">Reference proteome</keyword>
<keyword evidence="2" id="KW-0813">Transport</keyword>
<evidence type="ECO:0000256" key="2">
    <source>
        <dbReference type="ARBA" id="ARBA00022448"/>
    </source>
</evidence>
<dbReference type="Proteomes" id="UP000481861">
    <property type="component" value="Unassembled WGS sequence"/>
</dbReference>
<dbReference type="EMBL" id="JAADJZ010000004">
    <property type="protein sequence ID" value="KAF2875553.1"/>
    <property type="molecule type" value="Genomic_DNA"/>
</dbReference>
<feature type="transmembrane region" description="Helical" evidence="8">
    <location>
        <begin position="247"/>
        <end position="268"/>
    </location>
</feature>
<comment type="caution">
    <text evidence="9">The sequence shown here is derived from an EMBL/GenBank/DDBJ whole genome shotgun (WGS) entry which is preliminary data.</text>
</comment>
<feature type="transmembrane region" description="Helical" evidence="8">
    <location>
        <begin position="114"/>
        <end position="135"/>
    </location>
</feature>
<evidence type="ECO:0000256" key="3">
    <source>
        <dbReference type="ARBA" id="ARBA00022475"/>
    </source>
</evidence>
<dbReference type="Pfam" id="PF04143">
    <property type="entry name" value="Sulf_transp"/>
    <property type="match status" value="1"/>
</dbReference>
<keyword evidence="3" id="KW-1003">Cell membrane</keyword>
<keyword evidence="7 8" id="KW-0472">Membrane</keyword>
<evidence type="ECO:0000256" key="5">
    <source>
        <dbReference type="ARBA" id="ARBA00022692"/>
    </source>
</evidence>
<name>A0A7C8IG59_9PLEO</name>
<organism evidence="9 10">
    <name type="scientific">Massariosphaeria phaeospora</name>
    <dbReference type="NCBI Taxonomy" id="100035"/>
    <lineage>
        <taxon>Eukaryota</taxon>
        <taxon>Fungi</taxon>
        <taxon>Dikarya</taxon>
        <taxon>Ascomycota</taxon>
        <taxon>Pezizomycotina</taxon>
        <taxon>Dothideomycetes</taxon>
        <taxon>Pleosporomycetidae</taxon>
        <taxon>Pleosporales</taxon>
        <taxon>Pleosporales incertae sedis</taxon>
        <taxon>Massariosphaeria</taxon>
    </lineage>
</organism>
<evidence type="ECO:0000313" key="10">
    <source>
        <dbReference type="Proteomes" id="UP000481861"/>
    </source>
</evidence>
<evidence type="ECO:0000256" key="7">
    <source>
        <dbReference type="ARBA" id="ARBA00023136"/>
    </source>
</evidence>
<feature type="transmembrane region" description="Helical" evidence="8">
    <location>
        <begin position="156"/>
        <end position="183"/>
    </location>
</feature>